<dbReference type="Proteomes" id="UP000620156">
    <property type="component" value="Unassembled WGS sequence"/>
</dbReference>
<dbReference type="EMBL" id="BMQK01000004">
    <property type="protein sequence ID" value="GGQ55488.1"/>
    <property type="molecule type" value="Genomic_DNA"/>
</dbReference>
<dbReference type="InterPro" id="IPR036513">
    <property type="entry name" value="STAS_dom_sf"/>
</dbReference>
<reference evidence="2" key="2">
    <citation type="submission" date="2020-09" db="EMBL/GenBank/DDBJ databases">
        <authorList>
            <person name="Sun Q."/>
            <person name="Ohkuma M."/>
        </authorList>
    </citation>
    <scope>NUCLEOTIDE SEQUENCE</scope>
    <source>
        <strain evidence="2">JCM 3131</strain>
    </source>
</reference>
<dbReference type="InterPro" id="IPR002645">
    <property type="entry name" value="STAS_dom"/>
</dbReference>
<sequence>MLVCVTGTLGVGIIDELREETRWLMTGAVGAPRRRLLVDLSSIARCTDESGLYVLLGMSRMLAGRGVELVLTSVSPVVEAQIQRACLQGYLRRGGCQGPHETT</sequence>
<proteinExistence type="predicted"/>
<gene>
    <name evidence="2" type="ORF">GCM10010145_26620</name>
</gene>
<name>A0A918ER69_9ACTN</name>
<reference evidence="2" key="1">
    <citation type="journal article" date="2014" name="Int. J. Syst. Evol. Microbiol.">
        <title>Complete genome sequence of Corynebacterium casei LMG S-19264T (=DSM 44701T), isolated from a smear-ripened cheese.</title>
        <authorList>
            <consortium name="US DOE Joint Genome Institute (JGI-PGF)"/>
            <person name="Walter F."/>
            <person name="Albersmeier A."/>
            <person name="Kalinowski J."/>
            <person name="Ruckert C."/>
        </authorList>
    </citation>
    <scope>NUCLEOTIDE SEQUENCE</scope>
    <source>
        <strain evidence="2">JCM 3131</strain>
    </source>
</reference>
<dbReference type="RefSeq" id="WP_189216958.1">
    <property type="nucleotide sequence ID" value="NZ_BMQK01000004.1"/>
</dbReference>
<dbReference type="Gene3D" id="3.30.750.24">
    <property type="entry name" value="STAS domain"/>
    <property type="match status" value="1"/>
</dbReference>
<keyword evidence="3" id="KW-1185">Reference proteome</keyword>
<dbReference type="SUPFAM" id="SSF52091">
    <property type="entry name" value="SpoIIaa-like"/>
    <property type="match status" value="1"/>
</dbReference>
<protein>
    <recommendedName>
        <fullName evidence="1">STAS domain-containing protein</fullName>
    </recommendedName>
</protein>
<feature type="domain" description="STAS" evidence="1">
    <location>
        <begin position="28"/>
        <end position="88"/>
    </location>
</feature>
<comment type="caution">
    <text evidence="2">The sequence shown here is derived from an EMBL/GenBank/DDBJ whole genome shotgun (WGS) entry which is preliminary data.</text>
</comment>
<evidence type="ECO:0000313" key="2">
    <source>
        <dbReference type="EMBL" id="GGQ55488.1"/>
    </source>
</evidence>
<evidence type="ECO:0000259" key="1">
    <source>
        <dbReference type="Pfam" id="PF01740"/>
    </source>
</evidence>
<accession>A0A918ER69</accession>
<dbReference type="Pfam" id="PF01740">
    <property type="entry name" value="STAS"/>
    <property type="match status" value="1"/>
</dbReference>
<dbReference type="AlphaFoldDB" id="A0A918ER69"/>
<organism evidence="2 3">
    <name type="scientific">Streptomyces ruber</name>
    <dbReference type="NCBI Taxonomy" id="83378"/>
    <lineage>
        <taxon>Bacteria</taxon>
        <taxon>Bacillati</taxon>
        <taxon>Actinomycetota</taxon>
        <taxon>Actinomycetes</taxon>
        <taxon>Kitasatosporales</taxon>
        <taxon>Streptomycetaceae</taxon>
        <taxon>Streptomyces</taxon>
    </lineage>
</organism>
<evidence type="ECO:0000313" key="3">
    <source>
        <dbReference type="Proteomes" id="UP000620156"/>
    </source>
</evidence>